<feature type="region of interest" description="Disordered" evidence="2">
    <location>
        <begin position="92"/>
        <end position="139"/>
    </location>
</feature>
<dbReference type="EMBL" id="CP103300">
    <property type="protein sequence ID" value="UYM15988.1"/>
    <property type="molecule type" value="Genomic_DNA"/>
</dbReference>
<gene>
    <name evidence="3" type="ORF">NX720_24775</name>
</gene>
<accession>A0ABY6GVB5</accession>
<organism evidence="3 4">
    <name type="scientific">Endozoicomonas euniceicola</name>
    <dbReference type="NCBI Taxonomy" id="1234143"/>
    <lineage>
        <taxon>Bacteria</taxon>
        <taxon>Pseudomonadati</taxon>
        <taxon>Pseudomonadota</taxon>
        <taxon>Gammaproteobacteria</taxon>
        <taxon>Oceanospirillales</taxon>
        <taxon>Endozoicomonadaceae</taxon>
        <taxon>Endozoicomonas</taxon>
    </lineage>
</organism>
<feature type="coiled-coil region" evidence="1">
    <location>
        <begin position="64"/>
        <end position="91"/>
    </location>
</feature>
<evidence type="ECO:0000256" key="2">
    <source>
        <dbReference type="SAM" id="MobiDB-lite"/>
    </source>
</evidence>
<dbReference type="RefSeq" id="WP_262598263.1">
    <property type="nucleotide sequence ID" value="NZ_CP103300.1"/>
</dbReference>
<name>A0ABY6GVB5_9GAMM</name>
<protein>
    <recommendedName>
        <fullName evidence="5">Transposase TnpC homeodomain domain-containing protein</fullName>
    </recommendedName>
</protein>
<keyword evidence="1" id="KW-0175">Coiled coil</keyword>
<evidence type="ECO:0000313" key="3">
    <source>
        <dbReference type="EMBL" id="UYM15988.1"/>
    </source>
</evidence>
<dbReference type="Proteomes" id="UP001163255">
    <property type="component" value="Chromosome"/>
</dbReference>
<evidence type="ECO:0000313" key="4">
    <source>
        <dbReference type="Proteomes" id="UP001163255"/>
    </source>
</evidence>
<reference evidence="3" key="1">
    <citation type="submission" date="2022-10" db="EMBL/GenBank/DDBJ databases">
        <title>Completed Genome Sequence of two octocoral isolated bacterium, Endozoicomonas euniceicola EF212T and Endozoicomonas gorgoniicola PS125T.</title>
        <authorList>
            <person name="Chiou Y.-J."/>
            <person name="Chen Y.-H."/>
        </authorList>
    </citation>
    <scope>NUCLEOTIDE SEQUENCE</scope>
    <source>
        <strain evidence="3">EF212</strain>
    </source>
</reference>
<evidence type="ECO:0008006" key="5">
    <source>
        <dbReference type="Google" id="ProtNLM"/>
    </source>
</evidence>
<evidence type="ECO:0000256" key="1">
    <source>
        <dbReference type="SAM" id="Coils"/>
    </source>
</evidence>
<sequence>MQNAHVSGSGTTPALLPAPFATSQVILTKQEHIQLKQQANLWHAMWKAACGREKKVLAKNASLIAQHKAEMAGLNTQVADLKSELAHMKHLLFGRKSEKTSSSSKKSGNTTRPPSNRKGCGSFATTKPYSPPTHRNFVS</sequence>
<keyword evidence="4" id="KW-1185">Reference proteome</keyword>
<proteinExistence type="predicted"/>